<dbReference type="EMBL" id="JBHSCO010000004">
    <property type="protein sequence ID" value="MFC4392104.1"/>
    <property type="molecule type" value="Genomic_DNA"/>
</dbReference>
<gene>
    <name evidence="1" type="ORF">ACFOY0_13985</name>
</gene>
<proteinExistence type="predicted"/>
<comment type="caution">
    <text evidence="1">The sequence shown here is derived from an EMBL/GenBank/DDBJ whole genome shotgun (WGS) entry which is preliminary data.</text>
</comment>
<dbReference type="RefSeq" id="WP_308070118.1">
    <property type="nucleotide sequence ID" value="NZ_JBHSCO010000004.1"/>
</dbReference>
<reference evidence="2" key="1">
    <citation type="journal article" date="2019" name="Int. J. Syst. Evol. Microbiol.">
        <title>The Global Catalogue of Microorganisms (GCM) 10K type strain sequencing project: providing services to taxonomists for standard genome sequencing and annotation.</title>
        <authorList>
            <consortium name="The Broad Institute Genomics Platform"/>
            <consortium name="The Broad Institute Genome Sequencing Center for Infectious Disease"/>
            <person name="Wu L."/>
            <person name="Ma J."/>
        </authorList>
    </citation>
    <scope>NUCLEOTIDE SEQUENCE [LARGE SCALE GENOMIC DNA]</scope>
    <source>
        <strain evidence="2">CGMCC 1.15345</strain>
    </source>
</reference>
<protein>
    <submittedName>
        <fullName evidence="1">Uncharacterized protein</fullName>
    </submittedName>
</protein>
<accession>A0ABV8W847</accession>
<name>A0ABV8W847_9FLAO</name>
<evidence type="ECO:0000313" key="1">
    <source>
        <dbReference type="EMBL" id="MFC4392104.1"/>
    </source>
</evidence>
<evidence type="ECO:0000313" key="2">
    <source>
        <dbReference type="Proteomes" id="UP001595719"/>
    </source>
</evidence>
<sequence length="76" mass="8775">MEEIFINDKEKYLKENYPFGGTPSIPELTSEIVCYHCNKIYKVGDYKVFKEDGIEYIYCPSAPECDGTIIDWIPLG</sequence>
<organism evidence="1 2">
    <name type="scientific">Flavobacterium quisquiliarum</name>
    <dbReference type="NCBI Taxonomy" id="1834436"/>
    <lineage>
        <taxon>Bacteria</taxon>
        <taxon>Pseudomonadati</taxon>
        <taxon>Bacteroidota</taxon>
        <taxon>Flavobacteriia</taxon>
        <taxon>Flavobacteriales</taxon>
        <taxon>Flavobacteriaceae</taxon>
        <taxon>Flavobacterium</taxon>
    </lineage>
</organism>
<keyword evidence="2" id="KW-1185">Reference proteome</keyword>
<dbReference type="Proteomes" id="UP001595719">
    <property type="component" value="Unassembled WGS sequence"/>
</dbReference>